<gene>
    <name evidence="1" type="ORF">AYY17_09945</name>
</gene>
<dbReference type="SMART" id="SM00671">
    <property type="entry name" value="SEL1"/>
    <property type="match status" value="5"/>
</dbReference>
<protein>
    <recommendedName>
        <fullName evidence="3">Sel1 repeat family protein</fullName>
    </recommendedName>
</protein>
<dbReference type="InterPro" id="IPR050767">
    <property type="entry name" value="Sel1_AlgK"/>
</dbReference>
<dbReference type="PANTHER" id="PTHR11102">
    <property type="entry name" value="SEL-1-LIKE PROTEIN"/>
    <property type="match status" value="1"/>
</dbReference>
<evidence type="ECO:0000313" key="2">
    <source>
        <dbReference type="Proteomes" id="UP000092247"/>
    </source>
</evidence>
<evidence type="ECO:0008006" key="3">
    <source>
        <dbReference type="Google" id="ProtNLM"/>
    </source>
</evidence>
<sequence>MKNLGVIVSIFISLICIPPASAEKNYDWGEALLADSAGRIAPPDYRAIRILFQQSLDAGYIPANGKLGDIYQHGYGVKASPEKAFSYYQAGAAGRDAYSMFRLGVAYEEGAGTPGDVVKGRQYIDDALAIFLQQAAAGDAQSQFFVGMQYIAGRYLPQSDQKALALFLKAAEQNHRASLLVMGKHYNSEVDDIGQATKYYNKAIVQGEFQAYVDLGAYYFYIDPVKSRKFFQKGCDHDIALACKNLTAVDEYIVRRTE</sequence>
<comment type="caution">
    <text evidence="1">The sequence shown here is derived from an EMBL/GenBank/DDBJ whole genome shotgun (WGS) entry which is preliminary data.</text>
</comment>
<dbReference type="RefSeq" id="WP_067425490.1">
    <property type="nucleotide sequence ID" value="NZ_LZEX01000042.1"/>
</dbReference>
<dbReference type="SUPFAM" id="SSF81901">
    <property type="entry name" value="HCP-like"/>
    <property type="match status" value="2"/>
</dbReference>
<name>A0A1B8H459_9GAMM</name>
<organism evidence="1 2">
    <name type="scientific">Morganella psychrotolerans</name>
    <dbReference type="NCBI Taxonomy" id="368603"/>
    <lineage>
        <taxon>Bacteria</taxon>
        <taxon>Pseudomonadati</taxon>
        <taxon>Pseudomonadota</taxon>
        <taxon>Gammaproteobacteria</taxon>
        <taxon>Enterobacterales</taxon>
        <taxon>Morganellaceae</taxon>
        <taxon>Morganella</taxon>
    </lineage>
</organism>
<evidence type="ECO:0000313" key="1">
    <source>
        <dbReference type="EMBL" id="OBU03867.1"/>
    </source>
</evidence>
<dbReference type="EMBL" id="LZEX01000042">
    <property type="protein sequence ID" value="OBU03867.1"/>
    <property type="molecule type" value="Genomic_DNA"/>
</dbReference>
<dbReference type="AlphaFoldDB" id="A0A1B8H459"/>
<dbReference type="GO" id="GO:0036503">
    <property type="term" value="P:ERAD pathway"/>
    <property type="evidence" value="ECO:0007669"/>
    <property type="project" value="TreeGrafter"/>
</dbReference>
<dbReference type="Proteomes" id="UP000092247">
    <property type="component" value="Unassembled WGS sequence"/>
</dbReference>
<dbReference type="STRING" id="368603.AYY16_10280"/>
<reference evidence="1 2" key="1">
    <citation type="submission" date="2016-06" db="EMBL/GenBank/DDBJ databases">
        <authorList>
            <person name="Kjaerup R.B."/>
            <person name="Dalgaard T.S."/>
            <person name="Juul-Madsen H.R."/>
        </authorList>
    </citation>
    <scope>NUCLEOTIDE SEQUENCE [LARGE SCALE GENOMIC DNA]</scope>
    <source>
        <strain evidence="1 2">GCSL-Mp3</strain>
    </source>
</reference>
<accession>A0A1B8H459</accession>
<dbReference type="PANTHER" id="PTHR11102:SF147">
    <property type="entry name" value="SEL1L ADAPTOR SUBUNIT OF ERAD E3 UBIQUITIN LIGASE"/>
    <property type="match status" value="1"/>
</dbReference>
<dbReference type="InterPro" id="IPR011990">
    <property type="entry name" value="TPR-like_helical_dom_sf"/>
</dbReference>
<proteinExistence type="predicted"/>
<dbReference type="Gene3D" id="1.25.40.10">
    <property type="entry name" value="Tetratricopeptide repeat domain"/>
    <property type="match status" value="2"/>
</dbReference>
<dbReference type="Pfam" id="PF08238">
    <property type="entry name" value="Sel1"/>
    <property type="match status" value="5"/>
</dbReference>
<dbReference type="InterPro" id="IPR006597">
    <property type="entry name" value="Sel1-like"/>
</dbReference>